<dbReference type="SUPFAM" id="SSF46626">
    <property type="entry name" value="Cytochrome c"/>
    <property type="match status" value="1"/>
</dbReference>
<name>A0ABR7QNT2_9FLAO</name>
<keyword evidence="2 4" id="KW-0479">Metal-binding</keyword>
<evidence type="ECO:0000259" key="6">
    <source>
        <dbReference type="PROSITE" id="PS51007"/>
    </source>
</evidence>
<dbReference type="Pfam" id="PF21419">
    <property type="entry name" value="RoxA-like_Cyt-c"/>
    <property type="match status" value="1"/>
</dbReference>
<proteinExistence type="predicted"/>
<dbReference type="EMBL" id="JACLHY010000012">
    <property type="protein sequence ID" value="MBC8768823.1"/>
    <property type="molecule type" value="Genomic_DNA"/>
</dbReference>
<reference evidence="7 8" key="1">
    <citation type="submission" date="2020-08" db="EMBL/GenBank/DDBJ databases">
        <title>Arenibacter gaetbuli sp. nov., isolated from a sand dune.</title>
        <authorList>
            <person name="Park S."/>
            <person name="Yoon J.-H."/>
        </authorList>
    </citation>
    <scope>NUCLEOTIDE SEQUENCE [LARGE SCALE GENOMIC DNA]</scope>
    <source>
        <strain evidence="7 8">BSSL-BM3</strain>
    </source>
</reference>
<dbReference type="Proteomes" id="UP000618952">
    <property type="component" value="Unassembled WGS sequence"/>
</dbReference>
<dbReference type="InterPro" id="IPR009056">
    <property type="entry name" value="Cyt_c-like_dom"/>
</dbReference>
<protein>
    <submittedName>
        <fullName evidence="7">C-type cytochrome</fullName>
    </submittedName>
</protein>
<feature type="domain" description="Cytochrome c" evidence="6">
    <location>
        <begin position="117"/>
        <end position="300"/>
    </location>
</feature>
<gene>
    <name evidence="7" type="ORF">H4O18_12545</name>
</gene>
<dbReference type="InterPro" id="IPR051395">
    <property type="entry name" value="Cytochrome_c_Peroxidase/MauG"/>
</dbReference>
<sequence length="490" mass="54381">MKKIYFLVSTIILYTLVFSCSKESKEDLIDIVVNEKPIDQPEEEPEVEGPNIESSPLPNNPQRTGDASAGYEYLISGDYMSSGIPYDAFLLGTSENPDNRLNRSGDNADIPYDYTAITASNGAKVVAPNCMACHASTINNNFIIGLGNHDADFTVNRASNIALLNSGIRALYGGEESAEWLAYDQFRKSIVAIGPKTITETRGSNPADKIAQVLISHRDKNTLVWQDTPFVEVSEDVIPTDVPAWWLLKKKNAMFYHAIGRYDFCKSFIGSSLLTMGDASKAAEIDSKMVDVLAYIQSLEAPEYPFTIDTDLAQQGKLLFENTCATCHGTYGDNPTYPNLLVTIKSVGTDPELSNHYTTSSPINDYFMDWFNSGWFGTTSNKLQIKAEGGYIAPPLDGIWATAPYFHNGSVPTLEDVLNSENRPKIWSRSFINTDYDQIKVGWNYTIEQTKVDKNTYDTTLKGYGNTGHTFGDQLTNTERTAIIEYLKTL</sequence>
<dbReference type="PROSITE" id="PS51257">
    <property type="entry name" value="PROKAR_LIPOPROTEIN"/>
    <property type="match status" value="1"/>
</dbReference>
<dbReference type="Gene3D" id="1.10.760.10">
    <property type="entry name" value="Cytochrome c-like domain"/>
    <property type="match status" value="1"/>
</dbReference>
<evidence type="ECO:0000256" key="4">
    <source>
        <dbReference type="PROSITE-ProRule" id="PRU00433"/>
    </source>
</evidence>
<evidence type="ECO:0000256" key="2">
    <source>
        <dbReference type="ARBA" id="ARBA00022723"/>
    </source>
</evidence>
<keyword evidence="3 4" id="KW-0408">Iron</keyword>
<accession>A0ABR7QNT2</accession>
<dbReference type="PANTHER" id="PTHR30600">
    <property type="entry name" value="CYTOCHROME C PEROXIDASE-RELATED"/>
    <property type="match status" value="1"/>
</dbReference>
<dbReference type="PROSITE" id="PS51007">
    <property type="entry name" value="CYTC"/>
    <property type="match status" value="2"/>
</dbReference>
<feature type="compositionally biased region" description="Polar residues" evidence="5">
    <location>
        <begin position="54"/>
        <end position="64"/>
    </location>
</feature>
<dbReference type="InterPro" id="IPR036909">
    <property type="entry name" value="Cyt_c-like_dom_sf"/>
</dbReference>
<feature type="domain" description="Cytochrome c" evidence="6">
    <location>
        <begin position="311"/>
        <end position="490"/>
    </location>
</feature>
<organism evidence="7 8">
    <name type="scientific">Arenibacter arenosicollis</name>
    <dbReference type="NCBI Taxonomy" id="2762274"/>
    <lineage>
        <taxon>Bacteria</taxon>
        <taxon>Pseudomonadati</taxon>
        <taxon>Bacteroidota</taxon>
        <taxon>Flavobacteriia</taxon>
        <taxon>Flavobacteriales</taxon>
        <taxon>Flavobacteriaceae</taxon>
        <taxon>Arenibacter</taxon>
    </lineage>
</organism>
<dbReference type="PANTHER" id="PTHR30600:SF9">
    <property type="entry name" value="BLR7738 PROTEIN"/>
    <property type="match status" value="1"/>
</dbReference>
<evidence type="ECO:0000256" key="3">
    <source>
        <dbReference type="ARBA" id="ARBA00023004"/>
    </source>
</evidence>
<feature type="region of interest" description="Disordered" evidence="5">
    <location>
        <begin position="36"/>
        <end position="64"/>
    </location>
</feature>
<evidence type="ECO:0000313" key="8">
    <source>
        <dbReference type="Proteomes" id="UP000618952"/>
    </source>
</evidence>
<evidence type="ECO:0000256" key="5">
    <source>
        <dbReference type="SAM" id="MobiDB-lite"/>
    </source>
</evidence>
<dbReference type="RefSeq" id="WP_187585090.1">
    <property type="nucleotide sequence ID" value="NZ_JACLHY010000012.1"/>
</dbReference>
<keyword evidence="8" id="KW-1185">Reference proteome</keyword>
<evidence type="ECO:0000256" key="1">
    <source>
        <dbReference type="ARBA" id="ARBA00022617"/>
    </source>
</evidence>
<evidence type="ECO:0000313" key="7">
    <source>
        <dbReference type="EMBL" id="MBC8768823.1"/>
    </source>
</evidence>
<keyword evidence="1 4" id="KW-0349">Heme</keyword>
<comment type="caution">
    <text evidence="7">The sequence shown here is derived from an EMBL/GenBank/DDBJ whole genome shotgun (WGS) entry which is preliminary data.</text>
</comment>